<dbReference type="PANTHER" id="PTHR46091">
    <property type="entry name" value="BLR7054 PROTEIN"/>
    <property type="match status" value="1"/>
</dbReference>
<evidence type="ECO:0000313" key="9">
    <source>
        <dbReference type="Proteomes" id="UP001230188"/>
    </source>
</evidence>
<sequence length="613" mass="65565">MWIVVWVVVVVVGVLVVDAILFRPLRPGAKRSRSLGKVPFAAAKVPRRVDTVVIGSGQGGLSCGSVLAQFGEKVVVVEQHEVSGGGAHCFAVEGRSKWRFDAGHHITIPLQEQLLHLACGTAAVPVAFDRTATQVGYSDTIALGEGPEGERSLPIRDDAQLAGELLSRFPDHQSQIRRYFDVAESVQLRFGILCAAAVFPMACRRWLVRSLALWREWAGITAAEGLRRLFPGTDEAACRLRSYLSGLWLDTGSPPSRGSFFMQTAVMGGWQKLGVSYPRGGPQLTTLAMVEAIELRGGVVFVSAPVTSIVCEGGVARGVQLASGDVISANRVVSAIGYRATEALLGRPTTGLATPQSSGFVMANIALRGTAAELGISAANVWIQPANRANGFDALKGCDAYLADPLGVDLSLVPAGITFPSLKELGPAVTDDAHHTCQILALAEYDWFAKYVPIQSTTSGARHSPPRVARVAQAEYDALKAKWAERLVALLHKAYPGTEGRVVFADISTPHTLETYLRTVRGAAVGLDVTPERFVSESELAELDMKHPRVANLWRCGQDYLMCGQVLAAASGVLCALRMRGPFDALRFVCRSDLAYPGSSNTWPAVLDALAGN</sequence>
<reference evidence="8" key="1">
    <citation type="submission" date="2023-01" db="EMBL/GenBank/DDBJ databases">
        <title>Metagenome sequencing of chrysophaentin producing Chrysophaeum taylorii.</title>
        <authorList>
            <person name="Davison J."/>
            <person name="Bewley C."/>
        </authorList>
    </citation>
    <scope>NUCLEOTIDE SEQUENCE</scope>
    <source>
        <strain evidence="8">NIES-1699</strain>
    </source>
</reference>
<accession>A0AAD7UFH9</accession>
<evidence type="ECO:0000256" key="1">
    <source>
        <dbReference type="ARBA" id="ARBA00005855"/>
    </source>
</evidence>
<dbReference type="Proteomes" id="UP001230188">
    <property type="component" value="Unassembled WGS sequence"/>
</dbReference>
<dbReference type="PANTHER" id="PTHR46091:SF3">
    <property type="entry name" value="AMINE OXIDASE DOMAIN-CONTAINING PROTEIN"/>
    <property type="match status" value="1"/>
</dbReference>
<dbReference type="Pfam" id="PF01593">
    <property type="entry name" value="Amino_oxidase"/>
    <property type="match status" value="1"/>
</dbReference>
<dbReference type="EMBL" id="JAQMWT010000323">
    <property type="protein sequence ID" value="KAJ8604692.1"/>
    <property type="molecule type" value="Genomic_DNA"/>
</dbReference>
<dbReference type="AlphaFoldDB" id="A0AAD7UFH9"/>
<feature type="domain" description="Amine oxidase" evidence="7">
    <location>
        <begin position="60"/>
        <end position="348"/>
    </location>
</feature>
<evidence type="ECO:0000256" key="3">
    <source>
        <dbReference type="ARBA" id="ARBA00022729"/>
    </source>
</evidence>
<keyword evidence="9" id="KW-1185">Reference proteome</keyword>
<comment type="caution">
    <text evidence="8">The sequence shown here is derived from an EMBL/GenBank/DDBJ whole genome shotgun (WGS) entry which is preliminary data.</text>
</comment>
<keyword evidence="4" id="KW-0274">FAD</keyword>
<proteinExistence type="inferred from homology"/>
<dbReference type="Gene3D" id="3.50.50.60">
    <property type="entry name" value="FAD/NAD(P)-binding domain"/>
    <property type="match status" value="2"/>
</dbReference>
<keyword evidence="6" id="KW-0520">NAD</keyword>
<dbReference type="InterPro" id="IPR002937">
    <property type="entry name" value="Amino_oxidase"/>
</dbReference>
<dbReference type="GO" id="GO:0016491">
    <property type="term" value="F:oxidoreductase activity"/>
    <property type="evidence" value="ECO:0007669"/>
    <property type="project" value="InterPro"/>
</dbReference>
<comment type="similarity">
    <text evidence="1">Belongs to the carotenoid/retinoid oxidoreductase family. CrtISO subfamily.</text>
</comment>
<keyword evidence="5" id="KW-0521">NADP</keyword>
<dbReference type="InterPro" id="IPR052206">
    <property type="entry name" value="Retinol_saturase"/>
</dbReference>
<name>A0AAD7UFH9_9STRA</name>
<gene>
    <name evidence="8" type="ORF">CTAYLR_006550</name>
</gene>
<protein>
    <recommendedName>
        <fullName evidence="7">Amine oxidase domain-containing protein</fullName>
    </recommendedName>
</protein>
<evidence type="ECO:0000256" key="2">
    <source>
        <dbReference type="ARBA" id="ARBA00022630"/>
    </source>
</evidence>
<evidence type="ECO:0000313" key="8">
    <source>
        <dbReference type="EMBL" id="KAJ8604692.1"/>
    </source>
</evidence>
<evidence type="ECO:0000256" key="6">
    <source>
        <dbReference type="ARBA" id="ARBA00023027"/>
    </source>
</evidence>
<dbReference type="SUPFAM" id="SSF51905">
    <property type="entry name" value="FAD/NAD(P)-binding domain"/>
    <property type="match status" value="1"/>
</dbReference>
<organism evidence="8 9">
    <name type="scientific">Chrysophaeum taylorii</name>
    <dbReference type="NCBI Taxonomy" id="2483200"/>
    <lineage>
        <taxon>Eukaryota</taxon>
        <taxon>Sar</taxon>
        <taxon>Stramenopiles</taxon>
        <taxon>Ochrophyta</taxon>
        <taxon>Pelagophyceae</taxon>
        <taxon>Pelagomonadales</taxon>
        <taxon>Pelagomonadaceae</taxon>
        <taxon>Chrysophaeum</taxon>
    </lineage>
</organism>
<evidence type="ECO:0000256" key="5">
    <source>
        <dbReference type="ARBA" id="ARBA00022857"/>
    </source>
</evidence>
<keyword evidence="2" id="KW-0285">Flavoprotein</keyword>
<keyword evidence="3" id="KW-0732">Signal</keyword>
<evidence type="ECO:0000259" key="7">
    <source>
        <dbReference type="Pfam" id="PF01593"/>
    </source>
</evidence>
<dbReference type="InterPro" id="IPR036188">
    <property type="entry name" value="FAD/NAD-bd_sf"/>
</dbReference>
<evidence type="ECO:0000256" key="4">
    <source>
        <dbReference type="ARBA" id="ARBA00022827"/>
    </source>
</evidence>